<accession>A0A167DSU1</accession>
<dbReference type="RefSeq" id="XP_018735729.1">
    <property type="nucleotide sequence ID" value="XM_018878424.1"/>
</dbReference>
<dbReference type="PANTHER" id="PTHR11226">
    <property type="entry name" value="UDP-GLUCOSE GLYCOPROTEIN:GLUCOSYLTRANSFERASE"/>
    <property type="match status" value="1"/>
</dbReference>
<keyword evidence="2" id="KW-0812">Transmembrane</keyword>
<reference evidence="7 8" key="1">
    <citation type="submission" date="2016-02" db="EMBL/GenBank/DDBJ databases">
        <title>Complete genome sequence and transcriptome regulation of the pentose utilising yeast Sugiyamaella lignohabitans.</title>
        <authorList>
            <person name="Bellasio M."/>
            <person name="Peymann A."/>
            <person name="Valli M."/>
            <person name="Sipitzky M."/>
            <person name="Graf A."/>
            <person name="Sauer M."/>
            <person name="Marx H."/>
            <person name="Mattanovich D."/>
        </authorList>
    </citation>
    <scope>NUCLEOTIDE SEQUENCE [LARGE SCALE GENOMIC DNA]</scope>
    <source>
        <strain evidence="7 8">CBS 10342</strain>
    </source>
</reference>
<sequence>MRNPLIYGLLRLTYIWSIGLFLSCSLIFQGVLGNQHDTPDIPLEIDLKAPWETHPFVLDVLEAIAAENPQAYFTTVSAFATVLEERSSENLGQLTDKETHDFLLEHALKTNSLTEEQIAYVELSLASHRYSALIEAQYQYFKIWSGAEVQRAASAENCENVFVYNNEVSCDTDTVFALKTVTKADNSNIELLPTDRLIGARKDAPIAVLYADLESESFGIFHTHLISAALQGKIQYILRYKPLVRPHKSERETLTGYGVELNLKRTDYLVIDDRSTKKDDKNEQTGEPSQYEQLREATSKAALDKNDIPMLGYKAANYVLSSDNPTEALINVTLDFPKYAKIVSQLESEKGVAKDVLFNTENRILGSGQNAILINGAPAFTNNESPFDLLDALDRERTHIKKLMEFGFEPSIAADLIMKNLVGDALDESPLQRYDYRTESLIWLNDIEKDPRFSSWSTDINELLEPLESPGQLHPIRHNINSLVFALDITDPAFLNTFIQSTSLVSRGIPIQLGIIPLVVDDTTEEIAKHLYYLYKYAVSANPKALQTYLSHLLSQVEAVQAFRSALQVDTVTFETILSDLSGSGVQSAIDQTKQWMSDFDVEKSSSMLTFANGVLMNNVKNILMEASFVFSRDLQEIRKLIASGSYTYNAKSGDEILRDRLISGGLKRRNAIINPPEGSPAAYVDITEFEKAFEEAGLSVPSINSVRNQASDSYTTVWLLGDLDNDNTLQQLLELFKFMDSQETQGFNLRVKVVPTSENPGESGKGSNLVSLLNNMNEMSETERVDAIRQFLHPYDSENLQKVFNMASHYGSKLEGRKIIEKFTTALKSYPTFSNGLHVIFAGRHLDIPSETYLTDIDLEMLFAMEQKRIGSIVSQSKEYIKSEG</sequence>
<dbReference type="InterPro" id="IPR040525">
    <property type="entry name" value="UGGT_TRXL_4"/>
</dbReference>
<evidence type="ECO:0000256" key="1">
    <source>
        <dbReference type="SAM" id="MobiDB-lite"/>
    </source>
</evidence>
<dbReference type="GO" id="GO:0018279">
    <property type="term" value="P:protein N-linked glycosylation via asparagine"/>
    <property type="evidence" value="ECO:0007669"/>
    <property type="project" value="TreeGrafter"/>
</dbReference>
<feature type="domain" description="UGGT thioredoxin-like" evidence="3">
    <location>
        <begin position="55"/>
        <end position="242"/>
    </location>
</feature>
<dbReference type="Proteomes" id="UP000189580">
    <property type="component" value="Chromosome a"/>
</dbReference>
<dbReference type="KEGG" id="slb:AWJ20_1534"/>
<evidence type="ECO:0000256" key="2">
    <source>
        <dbReference type="SAM" id="Phobius"/>
    </source>
</evidence>
<keyword evidence="8" id="KW-1185">Reference proteome</keyword>
<proteinExistence type="predicted"/>
<evidence type="ECO:0000313" key="7">
    <source>
        <dbReference type="EMBL" id="ANB13252.1"/>
    </source>
</evidence>
<dbReference type="PANTHER" id="PTHR11226:SF0">
    <property type="entry name" value="UDP-GLUCOSE:GLYCOPROTEIN GLUCOSYLTRANSFERASE"/>
    <property type="match status" value="1"/>
</dbReference>
<dbReference type="Pfam" id="PF18400">
    <property type="entry name" value="Thioredoxin_12"/>
    <property type="match status" value="1"/>
</dbReference>
<dbReference type="Pfam" id="PF18401">
    <property type="entry name" value="Thioredoxin_13"/>
    <property type="match status" value="1"/>
</dbReference>
<evidence type="ECO:0000259" key="3">
    <source>
        <dbReference type="Pfam" id="PF18400"/>
    </source>
</evidence>
<dbReference type="InterPro" id="IPR040694">
    <property type="entry name" value="UGGT_TRXL_2"/>
</dbReference>
<dbReference type="InterPro" id="IPR009448">
    <property type="entry name" value="UDP-g_GGtrans"/>
</dbReference>
<dbReference type="GO" id="GO:0036503">
    <property type="term" value="P:ERAD pathway"/>
    <property type="evidence" value="ECO:0007669"/>
    <property type="project" value="TreeGrafter"/>
</dbReference>
<dbReference type="GO" id="GO:0005783">
    <property type="term" value="C:endoplasmic reticulum"/>
    <property type="evidence" value="ECO:0007669"/>
    <property type="project" value="TreeGrafter"/>
</dbReference>
<dbReference type="GeneID" id="30033347"/>
<keyword evidence="2" id="KW-0472">Membrane</keyword>
<dbReference type="EMBL" id="CP014501">
    <property type="protein sequence ID" value="ANB13252.1"/>
    <property type="molecule type" value="Genomic_DNA"/>
</dbReference>
<feature type="region of interest" description="Disordered" evidence="1">
    <location>
        <begin position="274"/>
        <end position="293"/>
    </location>
</feature>
<feature type="transmembrane region" description="Helical" evidence="2">
    <location>
        <begin position="12"/>
        <end position="32"/>
    </location>
</feature>
<protein>
    <submittedName>
        <fullName evidence="7">Uncharacterized protein</fullName>
    </submittedName>
</protein>
<evidence type="ECO:0000313" key="8">
    <source>
        <dbReference type="Proteomes" id="UP000189580"/>
    </source>
</evidence>
<dbReference type="PROSITE" id="PS51257">
    <property type="entry name" value="PROKAR_LIPOPROTEIN"/>
    <property type="match status" value="1"/>
</dbReference>
<dbReference type="GO" id="GO:0003980">
    <property type="term" value="F:UDP-glucose:glycoprotein glucosyltransferase activity"/>
    <property type="evidence" value="ECO:0007669"/>
    <property type="project" value="InterPro"/>
</dbReference>
<organism evidence="7 8">
    <name type="scientific">Sugiyamaella lignohabitans</name>
    <dbReference type="NCBI Taxonomy" id="796027"/>
    <lineage>
        <taxon>Eukaryota</taxon>
        <taxon>Fungi</taxon>
        <taxon>Dikarya</taxon>
        <taxon>Ascomycota</taxon>
        <taxon>Saccharomycotina</taxon>
        <taxon>Dipodascomycetes</taxon>
        <taxon>Dipodascales</taxon>
        <taxon>Trichomonascaceae</taxon>
        <taxon>Sugiyamaella</taxon>
    </lineage>
</organism>
<evidence type="ECO:0000259" key="5">
    <source>
        <dbReference type="Pfam" id="PF18402"/>
    </source>
</evidence>
<dbReference type="GO" id="GO:0051082">
    <property type="term" value="F:unfolded protein binding"/>
    <property type="evidence" value="ECO:0007669"/>
    <property type="project" value="TreeGrafter"/>
</dbReference>
<dbReference type="OrthoDB" id="27683at2759"/>
<gene>
    <name evidence="7" type="ORF">AWJ20_1534</name>
</gene>
<dbReference type="InterPro" id="IPR040693">
    <property type="entry name" value="UGGT_TRXL_1"/>
</dbReference>
<dbReference type="InterPro" id="IPR040692">
    <property type="entry name" value="UGGT_TRXL_3"/>
</dbReference>
<evidence type="ECO:0000259" key="6">
    <source>
        <dbReference type="Pfam" id="PF18403"/>
    </source>
</evidence>
<feature type="domain" description="UGGT thioredoxin-like" evidence="5">
    <location>
        <begin position="434"/>
        <end position="674"/>
    </location>
</feature>
<evidence type="ECO:0000259" key="4">
    <source>
        <dbReference type="Pfam" id="PF18401"/>
    </source>
</evidence>
<dbReference type="Pfam" id="PF18403">
    <property type="entry name" value="Thioredoxin_15"/>
    <property type="match status" value="1"/>
</dbReference>
<feature type="compositionally biased region" description="Basic and acidic residues" evidence="1">
    <location>
        <begin position="274"/>
        <end position="284"/>
    </location>
</feature>
<keyword evidence="2" id="KW-1133">Transmembrane helix</keyword>
<feature type="domain" description="UDP-glucose:glycoprotein glucosyltransferase thioredoxin-like" evidence="6">
    <location>
        <begin position="700"/>
        <end position="877"/>
    </location>
</feature>
<dbReference type="Pfam" id="PF18402">
    <property type="entry name" value="Thioredoxin_14"/>
    <property type="match status" value="1"/>
</dbReference>
<feature type="domain" description="UGGT thioredoxin-like" evidence="4">
    <location>
        <begin position="301"/>
        <end position="425"/>
    </location>
</feature>
<dbReference type="AlphaFoldDB" id="A0A167DSU1"/>
<name>A0A167DSU1_9ASCO</name>